<accession>A0A3M6HS69</accession>
<dbReference type="Proteomes" id="UP000271531">
    <property type="component" value="Unassembled WGS sequence"/>
</dbReference>
<name>A0A3M6HS69_PSEAJ</name>
<organism evidence="1 2">
    <name type="scientific">Pseudomonas amygdali pv. tabaci</name>
    <name type="common">Pseudomonas syringae pv. tabaci</name>
    <dbReference type="NCBI Taxonomy" id="322"/>
    <lineage>
        <taxon>Bacteria</taxon>
        <taxon>Pseudomonadati</taxon>
        <taxon>Pseudomonadota</taxon>
        <taxon>Gammaproteobacteria</taxon>
        <taxon>Pseudomonadales</taxon>
        <taxon>Pseudomonadaceae</taxon>
        <taxon>Pseudomonas</taxon>
        <taxon>Pseudomonas amygdali</taxon>
    </lineage>
</organism>
<dbReference type="EMBL" id="RBVA01000214">
    <property type="protein sequence ID" value="RMW07763.1"/>
    <property type="molecule type" value="Genomic_DNA"/>
</dbReference>
<gene>
    <name evidence="1" type="ORF">ALP03_200048</name>
</gene>
<protein>
    <submittedName>
        <fullName evidence="1">Uncharacterized protein</fullName>
    </submittedName>
</protein>
<evidence type="ECO:0000313" key="2">
    <source>
        <dbReference type="Proteomes" id="UP000271531"/>
    </source>
</evidence>
<comment type="caution">
    <text evidence="1">The sequence shown here is derived from an EMBL/GenBank/DDBJ whole genome shotgun (WGS) entry which is preliminary data.</text>
</comment>
<dbReference type="AlphaFoldDB" id="A0A3M6HS69"/>
<reference evidence="1 2" key="1">
    <citation type="submission" date="2018-08" db="EMBL/GenBank/DDBJ databases">
        <title>Recombination of ecologically and evolutionarily significant loci maintains genetic cohesion in the Pseudomonas syringae species complex.</title>
        <authorList>
            <person name="Dillon M."/>
            <person name="Thakur S."/>
            <person name="Almeida R.N.D."/>
            <person name="Weir B.S."/>
            <person name="Guttman D.S."/>
        </authorList>
    </citation>
    <scope>NUCLEOTIDE SEQUENCE [LARGE SCALE GENOMIC DNA]</scope>
    <source>
        <strain evidence="1 2">ICMP 4525</strain>
    </source>
</reference>
<proteinExistence type="predicted"/>
<sequence>MAMTEPLQALVSLQAEIFTGMPTYPTEKSPSVRVVLDERNGRVRYTYARIEHGRVKALAMLNRKTKI</sequence>
<evidence type="ECO:0000313" key="1">
    <source>
        <dbReference type="EMBL" id="RMW07763.1"/>
    </source>
</evidence>